<gene>
    <name evidence="2" type="ORF">THAOC_00211</name>
</gene>
<sequence>ARKIRGTARDSAESATGRQQEGLAKGLAFRNTFQRHAWLPHNYGGVAGLARRAGRLETRGFRHGWLLAVPPHPADGEVESASEIGGDEGYSARAESNPCAVTAWGVGQCRVVIMALGLRHFGRPPVGSVSYVAVS</sequence>
<protein>
    <submittedName>
        <fullName evidence="2">Uncharacterized protein</fullName>
    </submittedName>
</protein>
<keyword evidence="3" id="KW-1185">Reference proteome</keyword>
<dbReference type="Proteomes" id="UP000266841">
    <property type="component" value="Unassembled WGS sequence"/>
</dbReference>
<comment type="caution">
    <text evidence="2">The sequence shown here is derived from an EMBL/GenBank/DDBJ whole genome shotgun (WGS) entry which is preliminary data.</text>
</comment>
<evidence type="ECO:0000256" key="1">
    <source>
        <dbReference type="SAM" id="MobiDB-lite"/>
    </source>
</evidence>
<evidence type="ECO:0000313" key="3">
    <source>
        <dbReference type="Proteomes" id="UP000266841"/>
    </source>
</evidence>
<organism evidence="2 3">
    <name type="scientific">Thalassiosira oceanica</name>
    <name type="common">Marine diatom</name>
    <dbReference type="NCBI Taxonomy" id="159749"/>
    <lineage>
        <taxon>Eukaryota</taxon>
        <taxon>Sar</taxon>
        <taxon>Stramenopiles</taxon>
        <taxon>Ochrophyta</taxon>
        <taxon>Bacillariophyta</taxon>
        <taxon>Coscinodiscophyceae</taxon>
        <taxon>Thalassiosirophycidae</taxon>
        <taxon>Thalassiosirales</taxon>
        <taxon>Thalassiosiraceae</taxon>
        <taxon>Thalassiosira</taxon>
    </lineage>
</organism>
<accession>K0TGP4</accession>
<name>K0TGP4_THAOC</name>
<feature type="region of interest" description="Disordered" evidence="1">
    <location>
        <begin position="1"/>
        <end position="21"/>
    </location>
</feature>
<dbReference type="AlphaFoldDB" id="K0TGP4"/>
<dbReference type="EMBL" id="AGNL01000228">
    <property type="protein sequence ID" value="EJK77923.1"/>
    <property type="molecule type" value="Genomic_DNA"/>
</dbReference>
<evidence type="ECO:0000313" key="2">
    <source>
        <dbReference type="EMBL" id="EJK77923.1"/>
    </source>
</evidence>
<reference evidence="2 3" key="1">
    <citation type="journal article" date="2012" name="Genome Biol.">
        <title>Genome and low-iron response of an oceanic diatom adapted to chronic iron limitation.</title>
        <authorList>
            <person name="Lommer M."/>
            <person name="Specht M."/>
            <person name="Roy A.S."/>
            <person name="Kraemer L."/>
            <person name="Andreson R."/>
            <person name="Gutowska M.A."/>
            <person name="Wolf J."/>
            <person name="Bergner S.V."/>
            <person name="Schilhabel M.B."/>
            <person name="Klostermeier U.C."/>
            <person name="Beiko R.G."/>
            <person name="Rosenstiel P."/>
            <person name="Hippler M."/>
            <person name="Laroche J."/>
        </authorList>
    </citation>
    <scope>NUCLEOTIDE SEQUENCE [LARGE SCALE GENOMIC DNA]</scope>
    <source>
        <strain evidence="2 3">CCMP1005</strain>
    </source>
</reference>
<proteinExistence type="predicted"/>
<feature type="non-terminal residue" evidence="2">
    <location>
        <position position="1"/>
    </location>
</feature>